<dbReference type="Proteomes" id="UP000262538">
    <property type="component" value="Unassembled WGS sequence"/>
</dbReference>
<gene>
    <name evidence="2" type="ORF">DI270_000050</name>
</gene>
<evidence type="ECO:0000313" key="3">
    <source>
        <dbReference type="Proteomes" id="UP000262538"/>
    </source>
</evidence>
<accession>A0ABX9LSK0</accession>
<evidence type="ECO:0000313" key="2">
    <source>
        <dbReference type="EMBL" id="RGA06999.1"/>
    </source>
</evidence>
<name>A0ABX9LSK0_9ACTN</name>
<protein>
    <recommendedName>
        <fullName evidence="1">AbiEi antitoxin N-terminal domain-containing protein</fullName>
    </recommendedName>
</protein>
<proteinExistence type="predicted"/>
<sequence>MSLVSAMSSLSPIAETQHGLVTARQATCRGAHRRDLSRLVRAGVLEHVAHGVYRVAGAPRPELEELRAAWLQLAPELQTDRRGAAHGVVSHSSAALVYEVGLLSPQRWEFVIPPPRRFRTRRQDVAIHQAPLRPDDVEWVDGLLVTTPQRTVTDLANVRFDGGHLSLVAADMLDRKLARPDDLAAALAPYAAAYGLPDATGQEFLAHLTHRCL</sequence>
<feature type="domain" description="AbiEi antitoxin N-terminal" evidence="1">
    <location>
        <begin position="12"/>
        <end position="56"/>
    </location>
</feature>
<reference evidence="2 3" key="1">
    <citation type="submission" date="2018-08" db="EMBL/GenBank/DDBJ databases">
        <title>Microbispora. triticiradicis sp. nov., a novel actinomycete isolated from the root of wheat (Triticum aestivum L.)).</title>
        <authorList>
            <person name="Han C."/>
        </authorList>
    </citation>
    <scope>NUCLEOTIDE SEQUENCE [LARGE SCALE GENOMIC DNA]</scope>
    <source>
        <strain evidence="2 3">NEAU-HRDPA2-9</strain>
    </source>
</reference>
<keyword evidence="3" id="KW-1185">Reference proteome</keyword>
<dbReference type="RefSeq" id="WP_111697180.1">
    <property type="nucleotide sequence ID" value="NZ_QFZU02000001.1"/>
</dbReference>
<evidence type="ECO:0000259" key="1">
    <source>
        <dbReference type="Pfam" id="PF13338"/>
    </source>
</evidence>
<dbReference type="Pfam" id="PF13338">
    <property type="entry name" value="AbiEi_4"/>
    <property type="match status" value="1"/>
</dbReference>
<dbReference type="InterPro" id="IPR025159">
    <property type="entry name" value="AbiEi_N"/>
</dbReference>
<organism evidence="2 3">
    <name type="scientific">Microbispora triticiradicis</name>
    <dbReference type="NCBI Taxonomy" id="2200763"/>
    <lineage>
        <taxon>Bacteria</taxon>
        <taxon>Bacillati</taxon>
        <taxon>Actinomycetota</taxon>
        <taxon>Actinomycetes</taxon>
        <taxon>Streptosporangiales</taxon>
        <taxon>Streptosporangiaceae</taxon>
        <taxon>Microbispora</taxon>
    </lineage>
</organism>
<dbReference type="EMBL" id="QFZU02000001">
    <property type="protein sequence ID" value="RGA06999.1"/>
    <property type="molecule type" value="Genomic_DNA"/>
</dbReference>
<comment type="caution">
    <text evidence="2">The sequence shown here is derived from an EMBL/GenBank/DDBJ whole genome shotgun (WGS) entry which is preliminary data.</text>
</comment>